<gene>
    <name evidence="1" type="ORF">DI628_00005</name>
</gene>
<comment type="caution">
    <text evidence="1">The sequence shown here is derived from an EMBL/GenBank/DDBJ whole genome shotgun (WGS) entry which is preliminary data.</text>
</comment>
<proteinExistence type="predicted"/>
<evidence type="ECO:0000313" key="2">
    <source>
        <dbReference type="Proteomes" id="UP000320948"/>
    </source>
</evidence>
<sequence length="165" mass="18340">MDNTVYLNHSATEDFLVTHFRKLREIMEADDCRNAGVLPVPDTFPVSLHSGEDLKSYDQHQKVVAIPKAKSKQAMAVLRVREFLLAVTSVSFAAFEAEFASQGFQIQMLWGVTTPSMSMTMDMLRKVAGETNPLMDNDIAGQMEITGLELLLVPTVYLERSANGL</sequence>
<accession>A0A6N4RAE2</accession>
<evidence type="ECO:0000313" key="1">
    <source>
        <dbReference type="EMBL" id="TKW61055.1"/>
    </source>
</evidence>
<protein>
    <submittedName>
        <fullName evidence="1">Uncharacterized protein</fullName>
    </submittedName>
</protein>
<organism evidence="1 2">
    <name type="scientific">Blastochloris viridis</name>
    <name type="common">Rhodopseudomonas viridis</name>
    <dbReference type="NCBI Taxonomy" id="1079"/>
    <lineage>
        <taxon>Bacteria</taxon>
        <taxon>Pseudomonadati</taxon>
        <taxon>Pseudomonadota</taxon>
        <taxon>Alphaproteobacteria</taxon>
        <taxon>Hyphomicrobiales</taxon>
        <taxon>Blastochloridaceae</taxon>
        <taxon>Blastochloris</taxon>
    </lineage>
</organism>
<dbReference type="AlphaFoldDB" id="A0A6N4RAE2"/>
<reference evidence="1 2" key="1">
    <citation type="journal article" date="2017" name="Nat. Commun.">
        <title>In situ click chemistry generation of cyclooxygenase-2 inhibitors.</title>
        <authorList>
            <person name="Bhardwaj A."/>
            <person name="Kaur J."/>
            <person name="Wuest M."/>
            <person name="Wuest F."/>
        </authorList>
    </citation>
    <scope>NUCLEOTIDE SEQUENCE [LARGE SCALE GENOMIC DNA]</scope>
    <source>
        <strain evidence="1">S2_018_000_R2_106</strain>
    </source>
</reference>
<name>A0A6N4RAE2_BLAVI</name>
<dbReference type="Proteomes" id="UP000320948">
    <property type="component" value="Unassembled WGS sequence"/>
</dbReference>
<dbReference type="EMBL" id="VAFM01000001">
    <property type="protein sequence ID" value="TKW61055.1"/>
    <property type="molecule type" value="Genomic_DNA"/>
</dbReference>